<evidence type="ECO:0000256" key="2">
    <source>
        <dbReference type="ARBA" id="ARBA00023180"/>
    </source>
</evidence>
<sequence>MKANRTVKTSLLSTNLFLAVLTAIQTGTRGGDGNRNFTITQPAEISATAGGSVILTCTLSGDGPNGKVKWNKKSGGEERLFYTTSPREGEQPDSRASFVKDSDRDKSIRITHLTRNDSGMYYCVKFKGDNEELKRGAGSHLSVAATDEGSAVPAVVGVTIVFIFLFGIAICCYLYHKKCLEGRRSVPERLTVKGSVMQPATEDLAYADLEFPTTGSKAGVPQKARTPSQPSADTNYADVVLGNVASKAEGPSNAPAESAPEYAAVKFKK</sequence>
<evidence type="ECO:0000259" key="6">
    <source>
        <dbReference type="PROSITE" id="PS50835"/>
    </source>
</evidence>
<dbReference type="Ensembl" id="ENSLACT00000000421.1">
    <property type="protein sequence ID" value="ENSLACP00000000419.1"/>
    <property type="gene ID" value="ENSLACG00000000375.1"/>
</dbReference>
<keyword evidence="4" id="KW-0472">Membrane</keyword>
<evidence type="ECO:0000256" key="4">
    <source>
        <dbReference type="SAM" id="Phobius"/>
    </source>
</evidence>
<reference evidence="8" key="1">
    <citation type="submission" date="2011-08" db="EMBL/GenBank/DDBJ databases">
        <title>The draft genome of Latimeria chalumnae.</title>
        <authorList>
            <person name="Di Palma F."/>
            <person name="Alfoldi J."/>
            <person name="Johnson J."/>
            <person name="Berlin A."/>
            <person name="Gnerre S."/>
            <person name="Jaffe D."/>
            <person name="MacCallum I."/>
            <person name="Young S."/>
            <person name="Walker B.J."/>
            <person name="Lander E."/>
            <person name="Lindblad-Toh K."/>
        </authorList>
    </citation>
    <scope>NUCLEOTIDE SEQUENCE [LARGE SCALE GENOMIC DNA]</scope>
    <source>
        <strain evidence="8">Wild caught</strain>
    </source>
</reference>
<feature type="transmembrane region" description="Helical" evidence="4">
    <location>
        <begin position="151"/>
        <end position="175"/>
    </location>
</feature>
<keyword evidence="8" id="KW-1185">Reference proteome</keyword>
<dbReference type="InParanoid" id="H2ZSP8"/>
<dbReference type="AlphaFoldDB" id="H2ZSP8"/>
<dbReference type="OrthoDB" id="6370831at2759"/>
<evidence type="ECO:0000313" key="7">
    <source>
        <dbReference type="Ensembl" id="ENSLACP00000000419.1"/>
    </source>
</evidence>
<feature type="compositionally biased region" description="Polar residues" evidence="3">
    <location>
        <begin position="225"/>
        <end position="234"/>
    </location>
</feature>
<evidence type="ECO:0000256" key="5">
    <source>
        <dbReference type="SAM" id="SignalP"/>
    </source>
</evidence>
<dbReference type="STRING" id="7897.ENSLACP00000000419"/>
<dbReference type="eggNOG" id="ENOG502SR6W">
    <property type="taxonomic scope" value="Eukaryota"/>
</dbReference>
<organism evidence="7 8">
    <name type="scientific">Latimeria chalumnae</name>
    <name type="common">Coelacanth</name>
    <dbReference type="NCBI Taxonomy" id="7897"/>
    <lineage>
        <taxon>Eukaryota</taxon>
        <taxon>Metazoa</taxon>
        <taxon>Chordata</taxon>
        <taxon>Craniata</taxon>
        <taxon>Vertebrata</taxon>
        <taxon>Euteleostomi</taxon>
        <taxon>Coelacanthiformes</taxon>
        <taxon>Coelacanthidae</taxon>
        <taxon>Latimeria</taxon>
    </lineage>
</organism>
<dbReference type="EMBL" id="AFYH01206029">
    <property type="status" value="NOT_ANNOTATED_CDS"/>
    <property type="molecule type" value="Genomic_DNA"/>
</dbReference>
<protein>
    <recommendedName>
        <fullName evidence="6">Ig-like domain-containing protein</fullName>
    </recommendedName>
</protein>
<keyword evidence="4" id="KW-1133">Transmembrane helix</keyword>
<feature type="chain" id="PRO_5003579534" description="Ig-like domain-containing protein" evidence="5">
    <location>
        <begin position="31"/>
        <end position="269"/>
    </location>
</feature>
<dbReference type="PANTHER" id="PTHR19971">
    <property type="entry name" value="SIGNAL-REGULATORY PROTEIN BETA"/>
    <property type="match status" value="1"/>
</dbReference>
<feature type="region of interest" description="Disordered" evidence="3">
    <location>
        <begin position="215"/>
        <end position="235"/>
    </location>
</feature>
<keyword evidence="4" id="KW-0812">Transmembrane</keyword>
<dbReference type="Pfam" id="PF07686">
    <property type="entry name" value="V-set"/>
    <property type="match status" value="1"/>
</dbReference>
<reference evidence="7" key="2">
    <citation type="submission" date="2025-08" db="UniProtKB">
        <authorList>
            <consortium name="Ensembl"/>
        </authorList>
    </citation>
    <scope>IDENTIFICATION</scope>
</reference>
<dbReference type="InterPro" id="IPR036179">
    <property type="entry name" value="Ig-like_dom_sf"/>
</dbReference>
<proteinExistence type="predicted"/>
<evidence type="ECO:0000313" key="8">
    <source>
        <dbReference type="Proteomes" id="UP000008672"/>
    </source>
</evidence>
<dbReference type="SMART" id="SM00409">
    <property type="entry name" value="IG"/>
    <property type="match status" value="1"/>
</dbReference>
<dbReference type="EMBL" id="AFYH01206027">
    <property type="status" value="NOT_ANNOTATED_CDS"/>
    <property type="molecule type" value="Genomic_DNA"/>
</dbReference>
<dbReference type="SUPFAM" id="SSF48726">
    <property type="entry name" value="Immunoglobulin"/>
    <property type="match status" value="1"/>
</dbReference>
<dbReference type="InterPro" id="IPR007110">
    <property type="entry name" value="Ig-like_dom"/>
</dbReference>
<dbReference type="EMBL" id="AFYH01206028">
    <property type="status" value="NOT_ANNOTATED_CDS"/>
    <property type="molecule type" value="Genomic_DNA"/>
</dbReference>
<name>H2ZSP8_LATCH</name>
<dbReference type="InterPro" id="IPR013783">
    <property type="entry name" value="Ig-like_fold"/>
</dbReference>
<dbReference type="InterPro" id="IPR051755">
    <property type="entry name" value="Ig-like_CS_Receptor"/>
</dbReference>
<reference evidence="7" key="3">
    <citation type="submission" date="2025-09" db="UniProtKB">
        <authorList>
            <consortium name="Ensembl"/>
        </authorList>
    </citation>
    <scope>IDENTIFICATION</scope>
</reference>
<dbReference type="Gene3D" id="2.60.40.10">
    <property type="entry name" value="Immunoglobulins"/>
    <property type="match status" value="1"/>
</dbReference>
<dbReference type="KEGG" id="lcm:102349509"/>
<evidence type="ECO:0000256" key="3">
    <source>
        <dbReference type="SAM" id="MobiDB-lite"/>
    </source>
</evidence>
<keyword evidence="1" id="KW-1015">Disulfide bond</keyword>
<feature type="region of interest" description="Disordered" evidence="3">
    <location>
        <begin position="247"/>
        <end position="269"/>
    </location>
</feature>
<accession>H2ZSP8</accession>
<evidence type="ECO:0000256" key="1">
    <source>
        <dbReference type="ARBA" id="ARBA00023157"/>
    </source>
</evidence>
<dbReference type="SMART" id="SM00406">
    <property type="entry name" value="IGv"/>
    <property type="match status" value="1"/>
</dbReference>
<feature type="domain" description="Ig-like" evidence="6">
    <location>
        <begin position="35"/>
        <end position="123"/>
    </location>
</feature>
<dbReference type="InterPro" id="IPR013106">
    <property type="entry name" value="Ig_V-set"/>
</dbReference>
<dbReference type="EMBL" id="AFYH01206030">
    <property type="status" value="NOT_ANNOTATED_CDS"/>
    <property type="molecule type" value="Genomic_DNA"/>
</dbReference>
<keyword evidence="2" id="KW-0325">Glycoprotein</keyword>
<dbReference type="InterPro" id="IPR003599">
    <property type="entry name" value="Ig_sub"/>
</dbReference>
<dbReference type="GeneTree" id="ENSGT00940000173285"/>
<dbReference type="EMBL" id="AFYH01206026">
    <property type="status" value="NOT_ANNOTATED_CDS"/>
    <property type="molecule type" value="Genomic_DNA"/>
</dbReference>
<dbReference type="PROSITE" id="PS50835">
    <property type="entry name" value="IG_LIKE"/>
    <property type="match status" value="1"/>
</dbReference>
<dbReference type="Proteomes" id="UP000008672">
    <property type="component" value="Unassembled WGS sequence"/>
</dbReference>
<feature type="signal peptide" evidence="5">
    <location>
        <begin position="1"/>
        <end position="30"/>
    </location>
</feature>
<keyword evidence="5" id="KW-0732">Signal</keyword>
<dbReference type="HOGENOM" id="CLU_1106792_0_0_1"/>
<gene>
    <name evidence="7" type="primary">LOC102349509</name>
</gene>